<evidence type="ECO:0000313" key="2">
    <source>
        <dbReference type="Proteomes" id="UP000755551"/>
    </source>
</evidence>
<evidence type="ECO:0008006" key="3">
    <source>
        <dbReference type="Google" id="ProtNLM"/>
    </source>
</evidence>
<evidence type="ECO:0000313" key="1">
    <source>
        <dbReference type="EMBL" id="MBV0933782.1"/>
    </source>
</evidence>
<name>A0ABS6MDH4_9GAMM</name>
<dbReference type="RefSeq" id="WP_217335203.1">
    <property type="nucleotide sequence ID" value="NZ_JAHQZT010000012.1"/>
</dbReference>
<comment type="caution">
    <text evidence="1">The sequence shown here is derived from an EMBL/GenBank/DDBJ whole genome shotgun (WGS) entry which is preliminary data.</text>
</comment>
<organism evidence="1 2">
    <name type="scientific">Marinobacterium weihaiense</name>
    <dbReference type="NCBI Taxonomy" id="2851016"/>
    <lineage>
        <taxon>Bacteria</taxon>
        <taxon>Pseudomonadati</taxon>
        <taxon>Pseudomonadota</taxon>
        <taxon>Gammaproteobacteria</taxon>
        <taxon>Oceanospirillales</taxon>
        <taxon>Oceanospirillaceae</taxon>
        <taxon>Marinobacterium</taxon>
    </lineage>
</organism>
<proteinExistence type="predicted"/>
<gene>
    <name evidence="1" type="ORF">KTN04_10565</name>
</gene>
<keyword evidence="2" id="KW-1185">Reference proteome</keyword>
<sequence>MPCFTVTFTRSVLDRLTEHSEHYTPMELACLETGEPQFWLKAPTAALAETFCRLTAGNDDFTCLALDTPAVDGTGDELDSGIDIVLDYDGMPVKYRDTPVLTALCNAVPPLTEHARFAREFTEMLAAAGFGDVQIDAALSLLDGRVDPEHTRAGQQMHGPDADRQALLQEALNEVLWLHGVSRDPKHDFVWLETRGQYSATLCWHKDQLLCGPADELLARITDWHQNVLELQADADSLLGQVLLKRKLSLPGKLTPAPVCLEAWQLYQQEQILDALDTNLEALLAHAI</sequence>
<reference evidence="1 2" key="1">
    <citation type="submission" date="2021-06" db="EMBL/GenBank/DDBJ databases">
        <title>Bacterium isolated from marine sediment.</title>
        <authorList>
            <person name="Zhu K.-L."/>
            <person name="Du Z.-J."/>
            <person name="Liang Q.-Y."/>
        </authorList>
    </citation>
    <scope>NUCLEOTIDE SEQUENCE [LARGE SCALE GENOMIC DNA]</scope>
    <source>
        <strain evidence="1 2">A346</strain>
    </source>
</reference>
<dbReference type="EMBL" id="JAHQZT010000012">
    <property type="protein sequence ID" value="MBV0933782.1"/>
    <property type="molecule type" value="Genomic_DNA"/>
</dbReference>
<dbReference type="Proteomes" id="UP000755551">
    <property type="component" value="Unassembled WGS sequence"/>
</dbReference>
<protein>
    <recommendedName>
        <fullName evidence="3">DUF1828 domain-containing protein</fullName>
    </recommendedName>
</protein>
<accession>A0ABS6MDH4</accession>